<keyword evidence="3" id="KW-1185">Reference proteome</keyword>
<comment type="caution">
    <text evidence="2">The sequence shown here is derived from an EMBL/GenBank/DDBJ whole genome shotgun (WGS) entry which is preliminary data.</text>
</comment>
<sequence length="344" mass="37149">MTDTHILKGTSYHPTECHNVYPNNEAGRKAYDRHQTSSLPTLLPGLDPDPPVLLCARTKPYDATILAQLRQHGWPGTGQTTTRARTKRPKAIKAITLARKIAKGSGLSDAEIRVLADRIAWLIRNPFRWKAREGYAVLAVAKGPPADGSVTDESSQPARTEATPPVEVEARNSLETSSPNDQSSVAEQAAVLPPEKPQSTKSGNVTTGPETKNLRESRDDNDLFEHSSGLDSSDDLLAELGGSANMSWEDYANQVGLSDEADDDRGSSTKLCVIRTVMIEHLPQKKARALLLAIEQEEPEEVLRLKANALLADEEELSAALSSSSSLAQDIDDACAALGIDLPC</sequence>
<organism evidence="2 3">
    <name type="scientific">Qipengyuania oceanensis</name>
    <dbReference type="NCBI Taxonomy" id="1463597"/>
    <lineage>
        <taxon>Bacteria</taxon>
        <taxon>Pseudomonadati</taxon>
        <taxon>Pseudomonadota</taxon>
        <taxon>Alphaproteobacteria</taxon>
        <taxon>Sphingomonadales</taxon>
        <taxon>Erythrobacteraceae</taxon>
        <taxon>Qipengyuania</taxon>
    </lineage>
</organism>
<evidence type="ECO:0000313" key="3">
    <source>
        <dbReference type="Proteomes" id="UP000445582"/>
    </source>
</evidence>
<feature type="compositionally biased region" description="Polar residues" evidence="1">
    <location>
        <begin position="173"/>
        <end position="186"/>
    </location>
</feature>
<evidence type="ECO:0000313" key="2">
    <source>
        <dbReference type="EMBL" id="MXO63740.1"/>
    </source>
</evidence>
<name>A0A844YGV4_9SPHN</name>
<gene>
    <name evidence="2" type="ORF">GRI48_12035</name>
</gene>
<dbReference type="EMBL" id="WTYN01000003">
    <property type="protein sequence ID" value="MXO63740.1"/>
    <property type="molecule type" value="Genomic_DNA"/>
</dbReference>
<reference evidence="2 3" key="1">
    <citation type="submission" date="2019-12" db="EMBL/GenBank/DDBJ databases">
        <title>Genomic-based taxomic classification of the family Erythrobacteraceae.</title>
        <authorList>
            <person name="Xu L."/>
        </authorList>
    </citation>
    <scope>NUCLEOTIDE SEQUENCE [LARGE SCALE GENOMIC DNA]</scope>
    <source>
        <strain evidence="2 3">MCCC 1A09965</strain>
    </source>
</reference>
<accession>A0A844YGV4</accession>
<feature type="compositionally biased region" description="Basic and acidic residues" evidence="1">
    <location>
        <begin position="212"/>
        <end position="225"/>
    </location>
</feature>
<feature type="region of interest" description="Disordered" evidence="1">
    <location>
        <begin position="143"/>
        <end position="236"/>
    </location>
</feature>
<feature type="compositionally biased region" description="Polar residues" evidence="1">
    <location>
        <begin position="197"/>
        <end position="210"/>
    </location>
</feature>
<protein>
    <submittedName>
        <fullName evidence="2">Uncharacterized protein</fullName>
    </submittedName>
</protein>
<dbReference type="OrthoDB" id="9852407at2"/>
<dbReference type="AlphaFoldDB" id="A0A844YGV4"/>
<dbReference type="Proteomes" id="UP000445582">
    <property type="component" value="Unassembled WGS sequence"/>
</dbReference>
<evidence type="ECO:0000256" key="1">
    <source>
        <dbReference type="SAM" id="MobiDB-lite"/>
    </source>
</evidence>
<proteinExistence type="predicted"/>
<dbReference type="RefSeq" id="WP_160676566.1">
    <property type="nucleotide sequence ID" value="NZ_WTYN01000003.1"/>
</dbReference>